<dbReference type="SMART" id="SM00248">
    <property type="entry name" value="ANK"/>
    <property type="match status" value="3"/>
</dbReference>
<dbReference type="Gene3D" id="1.25.40.20">
    <property type="entry name" value="Ankyrin repeat-containing domain"/>
    <property type="match status" value="1"/>
</dbReference>
<evidence type="ECO:0000256" key="1">
    <source>
        <dbReference type="ARBA" id="ARBA00022737"/>
    </source>
</evidence>
<evidence type="ECO:0000313" key="4">
    <source>
        <dbReference type="EMBL" id="RMZ97697.1"/>
    </source>
</evidence>
<dbReference type="AlphaFoldDB" id="A0A3M7PG77"/>
<dbReference type="PANTHER" id="PTHR24201:SF16">
    <property type="entry name" value="ANKYRIN-1-LIKE-RELATED"/>
    <property type="match status" value="1"/>
</dbReference>
<dbReference type="Proteomes" id="UP000276133">
    <property type="component" value="Unassembled WGS sequence"/>
</dbReference>
<evidence type="ECO:0000256" key="2">
    <source>
        <dbReference type="ARBA" id="ARBA00023043"/>
    </source>
</evidence>
<accession>A0A3M7PG77</accession>
<keyword evidence="2 3" id="KW-0040">ANK repeat</keyword>
<dbReference type="EMBL" id="REGN01011244">
    <property type="protein sequence ID" value="RMZ97697.1"/>
    <property type="molecule type" value="Genomic_DNA"/>
</dbReference>
<dbReference type="PANTHER" id="PTHR24201">
    <property type="entry name" value="ANK_REP_REGION DOMAIN-CONTAINING PROTEIN"/>
    <property type="match status" value="1"/>
</dbReference>
<dbReference type="SUPFAM" id="SSF48403">
    <property type="entry name" value="Ankyrin repeat"/>
    <property type="match status" value="1"/>
</dbReference>
<organism evidence="4 5">
    <name type="scientific">Brachionus plicatilis</name>
    <name type="common">Marine rotifer</name>
    <name type="synonym">Brachionus muelleri</name>
    <dbReference type="NCBI Taxonomy" id="10195"/>
    <lineage>
        <taxon>Eukaryota</taxon>
        <taxon>Metazoa</taxon>
        <taxon>Spiralia</taxon>
        <taxon>Gnathifera</taxon>
        <taxon>Rotifera</taxon>
        <taxon>Eurotatoria</taxon>
        <taxon>Monogononta</taxon>
        <taxon>Pseudotrocha</taxon>
        <taxon>Ploima</taxon>
        <taxon>Brachionidae</taxon>
        <taxon>Brachionus</taxon>
    </lineage>
</organism>
<keyword evidence="5" id="KW-1185">Reference proteome</keyword>
<dbReference type="PROSITE" id="PS50088">
    <property type="entry name" value="ANK_REPEAT"/>
    <property type="match status" value="3"/>
</dbReference>
<reference evidence="4 5" key="1">
    <citation type="journal article" date="2018" name="Sci. Rep.">
        <title>Genomic signatures of local adaptation to the degree of environmental predictability in rotifers.</title>
        <authorList>
            <person name="Franch-Gras L."/>
            <person name="Hahn C."/>
            <person name="Garcia-Roger E.M."/>
            <person name="Carmona M.J."/>
            <person name="Serra M."/>
            <person name="Gomez A."/>
        </authorList>
    </citation>
    <scope>NUCLEOTIDE SEQUENCE [LARGE SCALE GENOMIC DNA]</scope>
    <source>
        <strain evidence="4">HYR1</strain>
    </source>
</reference>
<sequence>MNGMCALFASVTPVDMADESGRITKVASHSRIAKTTFRKNRSSSTAPGLSSYMTGPKQVLDRYIFGYHFKTKRTLSEEAECGDEISVNTWIKEGYDPDELDAYGYTPLLNASTLGRLNAAVELIKNGADVNKKGPFGFTPLHAAAQGGHREVVIELLQSGALINALNDDHDTPMHLALRSHQIEIVYMLLRNGGSSKIQGFMNKDCVKLAKDYGLMDLARTLKNYNPSIGLHAQSAPDIKRRSIFV</sequence>
<gene>
    <name evidence="4" type="ORF">BpHYR1_005484</name>
</gene>
<keyword evidence="1" id="KW-0677">Repeat</keyword>
<dbReference type="GO" id="GO:0005634">
    <property type="term" value="C:nucleus"/>
    <property type="evidence" value="ECO:0007669"/>
    <property type="project" value="TreeGrafter"/>
</dbReference>
<dbReference type="InterPro" id="IPR036770">
    <property type="entry name" value="Ankyrin_rpt-contain_sf"/>
</dbReference>
<feature type="repeat" description="ANK" evidence="3">
    <location>
        <begin position="136"/>
        <end position="168"/>
    </location>
</feature>
<evidence type="ECO:0000313" key="5">
    <source>
        <dbReference type="Proteomes" id="UP000276133"/>
    </source>
</evidence>
<dbReference type="PRINTS" id="PR01415">
    <property type="entry name" value="ANKYRIN"/>
</dbReference>
<dbReference type="STRING" id="10195.A0A3M7PG77"/>
<feature type="repeat" description="ANK" evidence="3">
    <location>
        <begin position="103"/>
        <end position="135"/>
    </location>
</feature>
<comment type="caution">
    <text evidence="4">The sequence shown here is derived from an EMBL/GenBank/DDBJ whole genome shotgun (WGS) entry which is preliminary data.</text>
</comment>
<feature type="repeat" description="ANK" evidence="3">
    <location>
        <begin position="169"/>
        <end position="201"/>
    </location>
</feature>
<proteinExistence type="predicted"/>
<dbReference type="InterPro" id="IPR050776">
    <property type="entry name" value="Ank_Repeat/CDKN_Inhibitor"/>
</dbReference>
<dbReference type="PROSITE" id="PS50297">
    <property type="entry name" value="ANK_REP_REGION"/>
    <property type="match status" value="3"/>
</dbReference>
<dbReference type="Pfam" id="PF12796">
    <property type="entry name" value="Ank_2"/>
    <property type="match status" value="1"/>
</dbReference>
<dbReference type="InterPro" id="IPR002110">
    <property type="entry name" value="Ankyrin_rpt"/>
</dbReference>
<name>A0A3M7PG77_BRAPC</name>
<evidence type="ECO:0000256" key="3">
    <source>
        <dbReference type="PROSITE-ProRule" id="PRU00023"/>
    </source>
</evidence>
<dbReference type="OrthoDB" id="20872at2759"/>
<protein>
    <submittedName>
        <fullName evidence="4">Uncharacterized protein</fullName>
    </submittedName>
</protein>